<evidence type="ECO:0000313" key="2">
    <source>
        <dbReference type="EMBL" id="UXE62863.1"/>
    </source>
</evidence>
<dbReference type="Proteomes" id="UP001065613">
    <property type="component" value="Chromosome"/>
</dbReference>
<dbReference type="EMBL" id="CP073041">
    <property type="protein sequence ID" value="UXE62863.1"/>
    <property type="molecule type" value="Genomic_DNA"/>
</dbReference>
<organism evidence="2">
    <name type="scientific">Woronichinia naegeliana WA131</name>
    <dbReference type="NCBI Taxonomy" id="2824559"/>
    <lineage>
        <taxon>Bacteria</taxon>
        <taxon>Bacillati</taxon>
        <taxon>Cyanobacteriota</taxon>
        <taxon>Cyanophyceae</taxon>
        <taxon>Synechococcales</taxon>
        <taxon>Coelosphaeriaceae</taxon>
        <taxon>Woronichinia</taxon>
    </lineage>
</organism>
<dbReference type="AlphaFoldDB" id="A0A977PY24"/>
<feature type="transmembrane region" description="Helical" evidence="1">
    <location>
        <begin position="71"/>
        <end position="92"/>
    </location>
</feature>
<protein>
    <submittedName>
        <fullName evidence="2">Uncharacterized protein</fullName>
    </submittedName>
</protein>
<dbReference type="KEGG" id="wna:KA717_09265"/>
<evidence type="ECO:0000256" key="1">
    <source>
        <dbReference type="SAM" id="Phobius"/>
    </source>
</evidence>
<proteinExistence type="predicted"/>
<keyword evidence="1" id="KW-1133">Transmembrane helix</keyword>
<feature type="transmembrane region" description="Helical" evidence="1">
    <location>
        <begin position="44"/>
        <end position="65"/>
    </location>
</feature>
<gene>
    <name evidence="2" type="ORF">KA717_09265</name>
</gene>
<accession>A0A977PY24</accession>
<name>A0A977PY24_9CYAN</name>
<keyword evidence="1" id="KW-0812">Transmembrane</keyword>
<sequence>MTVRNSQETDYSIPKVEVDIDPDPSKLPSLPEKFNQMLQQFQQWYQGLAAPAKIGVAIALFFIAVSLLLKVLHLISSLITVTILAIVLYGLYRTFLKPNLS</sequence>
<keyword evidence="1" id="KW-0472">Membrane</keyword>
<reference evidence="2" key="1">
    <citation type="submission" date="2021-04" db="EMBL/GenBank/DDBJ databases">
        <title>Genome sequence of Woronichinia naegeliana from Washington state freshwater lake bloom.</title>
        <authorList>
            <person name="Dreher T.W."/>
        </authorList>
    </citation>
    <scope>NUCLEOTIDE SEQUENCE</scope>
    <source>
        <strain evidence="2">WA131</strain>
    </source>
</reference>